<evidence type="ECO:0000256" key="1">
    <source>
        <dbReference type="SAM" id="MobiDB-lite"/>
    </source>
</evidence>
<gene>
    <name evidence="2" type="ORF">SCLAV_p0542</name>
</gene>
<accession>B5GRI9</accession>
<dbReference type="Proteomes" id="UP000002357">
    <property type="component" value="Plasmid pSCL4"/>
</dbReference>
<dbReference type="AlphaFoldDB" id="B5GRI9"/>
<keyword evidence="2" id="KW-0614">Plasmid</keyword>
<dbReference type="Gene3D" id="1.10.3680.10">
    <property type="entry name" value="TerB-like"/>
    <property type="match status" value="1"/>
</dbReference>
<reference evidence="2 3" key="1">
    <citation type="journal article" date="2010" name="Genome Biol. Evol.">
        <title>The sequence of a 1.8-mb bacterial linear plasmid reveals a rich evolutionary reservoir of secondary metabolic pathways.</title>
        <authorList>
            <person name="Medema M.H."/>
            <person name="Trefzer A."/>
            <person name="Kovalchuk A."/>
            <person name="van den Berg M."/>
            <person name="Mueller U."/>
            <person name="Heijne W."/>
            <person name="Wu L."/>
            <person name="Alam M.T."/>
            <person name="Ronning C.M."/>
            <person name="Nierman W.C."/>
            <person name="Bovenberg R.A.L."/>
            <person name="Breitling R."/>
            <person name="Takano E."/>
        </authorList>
    </citation>
    <scope>NUCLEOTIDE SEQUENCE [LARGE SCALE GENOMIC DNA]</scope>
    <source>
        <strain evidence="3">ATCC 27064 / DSM 738 / JCM 4710 / NBRC 13307 / NCIMB 12785 / NRRL 3585 / VKM Ac-602</strain>
        <plasmid evidence="2">pSCL4</plasmid>
    </source>
</reference>
<feature type="region of interest" description="Disordered" evidence="1">
    <location>
        <begin position="1"/>
        <end position="26"/>
    </location>
</feature>
<evidence type="ECO:0008006" key="4">
    <source>
        <dbReference type="Google" id="ProtNLM"/>
    </source>
</evidence>
<evidence type="ECO:0000313" key="3">
    <source>
        <dbReference type="Proteomes" id="UP000002357"/>
    </source>
</evidence>
<keyword evidence="3" id="KW-1185">Reference proteome</keyword>
<dbReference type="eggNOG" id="ENOG50334Z5">
    <property type="taxonomic scope" value="Bacteria"/>
</dbReference>
<proteinExistence type="predicted"/>
<evidence type="ECO:0000313" key="2">
    <source>
        <dbReference type="EMBL" id="EFG04031.2"/>
    </source>
</evidence>
<dbReference type="OrthoDB" id="3700345at2"/>
<dbReference type="EMBL" id="CM000914">
    <property type="protein sequence ID" value="EFG04031.2"/>
    <property type="molecule type" value="Genomic_DNA"/>
</dbReference>
<dbReference type="InterPro" id="IPR029024">
    <property type="entry name" value="TerB-like"/>
</dbReference>
<sequence length="190" mass="20869">MRARRRAMLRTGAAGRRPPVKVGTPMASTTPIPVTDFCREEYGIREISPDSLLRYGLALLVIAGADGEVAPAELRWLLDHQRKVGAPPEILAEYESFDVRGADLAEVFQAVRVDSTSWQGARHLLYHAAQMASSDGVLHTAERNRVLEAARWLDVTEDIALALIALVELERSATALRQSLFGLPRATASR</sequence>
<organism evidence="2 3">
    <name type="scientific">Streptomyces clavuligerus</name>
    <dbReference type="NCBI Taxonomy" id="1901"/>
    <lineage>
        <taxon>Bacteria</taxon>
        <taxon>Bacillati</taxon>
        <taxon>Actinomycetota</taxon>
        <taxon>Actinomycetes</taxon>
        <taxon>Kitasatosporales</taxon>
        <taxon>Streptomycetaceae</taxon>
        <taxon>Streptomyces</taxon>
    </lineage>
</organism>
<protein>
    <recommendedName>
        <fullName evidence="4">Co-chaperone DjlA N-terminal domain-containing protein</fullName>
    </recommendedName>
</protein>
<name>B5GRI9_STRCL</name>
<geneLocation type="plasmid" evidence="2 3">
    <name>pSCL4</name>
</geneLocation>
<dbReference type="SUPFAM" id="SSF158682">
    <property type="entry name" value="TerB-like"/>
    <property type="match status" value="1"/>
</dbReference>